<sequence length="124" mass="14137">MVNLYCDGYWKKSIAPKSFLWHQADATPGEALIIKVRAISYLCLYQNFQGHSARKRSDVDILRRCVEFREQFLSATGVDPFTYVTIASACMAAYRSKHITENTIAMVPIEGYAKKSNYSQDSIR</sequence>
<dbReference type="EMBL" id="BGPR01000044">
    <property type="protein sequence ID" value="GBL85617.1"/>
    <property type="molecule type" value="Genomic_DNA"/>
</dbReference>
<dbReference type="Proteomes" id="UP000499080">
    <property type="component" value="Unassembled WGS sequence"/>
</dbReference>
<keyword evidence="2" id="KW-1185">Reference proteome</keyword>
<organism evidence="1 2">
    <name type="scientific">Araneus ventricosus</name>
    <name type="common">Orbweaver spider</name>
    <name type="synonym">Epeira ventricosa</name>
    <dbReference type="NCBI Taxonomy" id="182803"/>
    <lineage>
        <taxon>Eukaryota</taxon>
        <taxon>Metazoa</taxon>
        <taxon>Ecdysozoa</taxon>
        <taxon>Arthropoda</taxon>
        <taxon>Chelicerata</taxon>
        <taxon>Arachnida</taxon>
        <taxon>Araneae</taxon>
        <taxon>Araneomorphae</taxon>
        <taxon>Entelegynae</taxon>
        <taxon>Araneoidea</taxon>
        <taxon>Araneidae</taxon>
        <taxon>Araneus</taxon>
    </lineage>
</organism>
<dbReference type="AlphaFoldDB" id="A0A4Y2B1A1"/>
<accession>A0A4Y2B1A1</accession>
<reference evidence="1 2" key="1">
    <citation type="journal article" date="2019" name="Sci. Rep.">
        <title>Orb-weaving spider Araneus ventricosus genome elucidates the spidroin gene catalogue.</title>
        <authorList>
            <person name="Kono N."/>
            <person name="Nakamura H."/>
            <person name="Ohtoshi R."/>
            <person name="Moran D.A.P."/>
            <person name="Shinohara A."/>
            <person name="Yoshida Y."/>
            <person name="Fujiwara M."/>
            <person name="Mori M."/>
            <person name="Tomita M."/>
            <person name="Arakawa K."/>
        </authorList>
    </citation>
    <scope>NUCLEOTIDE SEQUENCE [LARGE SCALE GENOMIC DNA]</scope>
</reference>
<name>A0A4Y2B1A1_ARAVE</name>
<evidence type="ECO:0000313" key="1">
    <source>
        <dbReference type="EMBL" id="GBL85617.1"/>
    </source>
</evidence>
<comment type="caution">
    <text evidence="1">The sequence shown here is derived from an EMBL/GenBank/DDBJ whole genome shotgun (WGS) entry which is preliminary data.</text>
</comment>
<evidence type="ECO:0000313" key="2">
    <source>
        <dbReference type="Proteomes" id="UP000499080"/>
    </source>
</evidence>
<dbReference type="OrthoDB" id="6436648at2759"/>
<gene>
    <name evidence="1" type="ORF">AVEN_193087_1</name>
</gene>
<protein>
    <submittedName>
        <fullName evidence="1">Uncharacterized protein</fullName>
    </submittedName>
</protein>
<proteinExistence type="predicted"/>